<reference evidence="3" key="1">
    <citation type="journal article" date="2012" name="MBio">
        <title>Comparative genome analysis of Trichophyton rubrum and related dermatophytes reveals candidate genes involved in infection.</title>
        <authorList>
            <person name="Martinez D.A."/>
            <person name="Oliver B.G."/>
            <person name="Graeser Y."/>
            <person name="Goldberg J.M."/>
            <person name="Li W."/>
            <person name="Martinez-Rossi N.M."/>
            <person name="Monod M."/>
            <person name="Shelest E."/>
            <person name="Barton R.C."/>
            <person name="Birch E."/>
            <person name="Brakhage A.A."/>
            <person name="Chen Z."/>
            <person name="Gurr S.J."/>
            <person name="Heiman D."/>
            <person name="Heitman J."/>
            <person name="Kosti I."/>
            <person name="Rossi A."/>
            <person name="Saif S."/>
            <person name="Samalova M."/>
            <person name="Saunders C.W."/>
            <person name="Shea T."/>
            <person name="Summerbell R.C."/>
            <person name="Xu J."/>
            <person name="Young S."/>
            <person name="Zeng Q."/>
            <person name="Birren B.W."/>
            <person name="Cuomo C.A."/>
            <person name="White T.C."/>
        </authorList>
    </citation>
    <scope>NUCLEOTIDE SEQUENCE [LARGE SCALE GENOMIC DNA]</scope>
    <source>
        <strain evidence="3">ATCC MYA-4604 / CBS 118893</strain>
    </source>
</reference>
<dbReference type="EMBL" id="DS989822">
    <property type="protein sequence ID" value="EFQ97990.1"/>
    <property type="molecule type" value="Genomic_DNA"/>
</dbReference>
<protein>
    <submittedName>
        <fullName evidence="2">Uncharacterized protein</fullName>
    </submittedName>
</protein>
<dbReference type="OMA" id="KESKHQG"/>
<gene>
    <name evidence="2" type="ORF">MGYG_01026</name>
</gene>
<proteinExistence type="predicted"/>
<keyword evidence="3" id="KW-1185">Reference proteome</keyword>
<accession>E5R3T0</accession>
<dbReference type="eggNOG" id="ENOG502RPZG">
    <property type="taxonomic scope" value="Eukaryota"/>
</dbReference>
<dbReference type="AlphaFoldDB" id="E5R3T0"/>
<feature type="compositionally biased region" description="Basic and acidic residues" evidence="1">
    <location>
        <begin position="63"/>
        <end position="77"/>
    </location>
</feature>
<dbReference type="RefSeq" id="XP_003176942.1">
    <property type="nucleotide sequence ID" value="XM_003176894.1"/>
</dbReference>
<dbReference type="Proteomes" id="UP000002669">
    <property type="component" value="Unassembled WGS sequence"/>
</dbReference>
<feature type="region of interest" description="Disordered" evidence="1">
    <location>
        <begin position="119"/>
        <end position="164"/>
    </location>
</feature>
<dbReference type="InParanoid" id="E5R3T0"/>
<evidence type="ECO:0000313" key="2">
    <source>
        <dbReference type="EMBL" id="EFQ97990.1"/>
    </source>
</evidence>
<dbReference type="GeneID" id="10032264"/>
<sequence length="164" mass="18294">MTEHIKADIDPEKAPETAENIREYVRKHGAAGLTTTLGNLNSDLERDARRKEAIGHLPRRTQMARDEEPPARFRKPGDPFTIRETTVTESRSQGGVLVHAIWKARKIGKSDTIISQGIKGEDLQALEGPAGAAKARHAENKRKREETERAKERATAGDSKRILR</sequence>
<dbReference type="OrthoDB" id="4174266at2759"/>
<name>E5R3T0_ARTGP</name>
<evidence type="ECO:0000313" key="3">
    <source>
        <dbReference type="Proteomes" id="UP000002669"/>
    </source>
</evidence>
<dbReference type="VEuPathDB" id="FungiDB:MGYG_01026"/>
<feature type="region of interest" description="Disordered" evidence="1">
    <location>
        <begin position="55"/>
        <end position="79"/>
    </location>
</feature>
<feature type="compositionally biased region" description="Basic and acidic residues" evidence="1">
    <location>
        <begin position="136"/>
        <end position="164"/>
    </location>
</feature>
<evidence type="ECO:0000256" key="1">
    <source>
        <dbReference type="SAM" id="MobiDB-lite"/>
    </source>
</evidence>
<dbReference type="HOGENOM" id="CLU_1618580_0_0_1"/>
<organism evidence="3">
    <name type="scientific">Arthroderma gypseum (strain ATCC MYA-4604 / CBS 118893)</name>
    <name type="common">Microsporum gypseum</name>
    <dbReference type="NCBI Taxonomy" id="535722"/>
    <lineage>
        <taxon>Eukaryota</taxon>
        <taxon>Fungi</taxon>
        <taxon>Dikarya</taxon>
        <taxon>Ascomycota</taxon>
        <taxon>Pezizomycotina</taxon>
        <taxon>Eurotiomycetes</taxon>
        <taxon>Eurotiomycetidae</taxon>
        <taxon>Onygenales</taxon>
        <taxon>Arthrodermataceae</taxon>
        <taxon>Nannizzia</taxon>
    </lineage>
</organism>